<name>A0A2A4YXK9_9PROT</name>
<feature type="chain" id="PRO_5013354440" evidence="1">
    <location>
        <begin position="24"/>
        <end position="174"/>
    </location>
</feature>
<dbReference type="AlphaFoldDB" id="A0A2A4YXK9"/>
<comment type="caution">
    <text evidence="2">The sequence shown here is derived from an EMBL/GenBank/DDBJ whole genome shotgun (WGS) entry which is preliminary data.</text>
</comment>
<protein>
    <submittedName>
        <fullName evidence="2">Uncharacterized protein</fullName>
    </submittedName>
</protein>
<keyword evidence="1" id="KW-0732">Signal</keyword>
<reference evidence="2" key="2">
    <citation type="journal article" date="2018" name="ISME J.">
        <title>A dynamic microbial community with high functional redundancy inhabits the cold, oxic subseafloor aquifer.</title>
        <authorList>
            <person name="Tully B.J."/>
            <person name="Wheat C.G."/>
            <person name="Glazer B.T."/>
            <person name="Huber J.A."/>
        </authorList>
    </citation>
    <scope>NUCLEOTIDE SEQUENCE</scope>
    <source>
        <strain evidence="2">NORP83</strain>
    </source>
</reference>
<gene>
    <name evidence="2" type="ORF">COB13_11610</name>
</gene>
<feature type="signal peptide" evidence="1">
    <location>
        <begin position="1"/>
        <end position="23"/>
    </location>
</feature>
<reference key="1">
    <citation type="submission" date="2017-08" db="EMBL/GenBank/DDBJ databases">
        <title>A dynamic microbial community with high functional redundancy inhabits the cold, oxic subseafloor aquifer.</title>
        <authorList>
            <person name="Tully B.J."/>
            <person name="Wheat C.G."/>
            <person name="Glazer B.T."/>
            <person name="Huber J.A."/>
        </authorList>
    </citation>
    <scope>NUCLEOTIDE SEQUENCE [LARGE SCALE GENOMIC DNA]</scope>
</reference>
<sequence length="174" mass="19425">MKRVFLSLVCIFAASLIAEMAMAERALSQHFGATDSCYARQYSPQHLAKNPEQTVSFIRLDHSPNAYDLKFEPETGMVIFDLTIRFKDAAKNYEALGECHPKDGILKCGIECDGGQFSIKSKDADSILLYNGGHMVFSDCDAGDVNYRELTDQTDDKIFLLHRLPDDQCSSANN</sequence>
<dbReference type="EMBL" id="NVUS01000015">
    <property type="protein sequence ID" value="PCI99552.1"/>
    <property type="molecule type" value="Genomic_DNA"/>
</dbReference>
<proteinExistence type="predicted"/>
<evidence type="ECO:0000256" key="1">
    <source>
        <dbReference type="SAM" id="SignalP"/>
    </source>
</evidence>
<evidence type="ECO:0000313" key="2">
    <source>
        <dbReference type="EMBL" id="PCI99552.1"/>
    </source>
</evidence>
<accession>A0A2A4YXK9</accession>
<organism evidence="2">
    <name type="scientific">OCS116 cluster bacterium</name>
    <dbReference type="NCBI Taxonomy" id="2030921"/>
    <lineage>
        <taxon>Bacteria</taxon>
        <taxon>Pseudomonadati</taxon>
        <taxon>Pseudomonadota</taxon>
        <taxon>Alphaproteobacteria</taxon>
        <taxon>OCS116 cluster</taxon>
    </lineage>
</organism>